<evidence type="ECO:0008006" key="9">
    <source>
        <dbReference type="Google" id="ProtNLM"/>
    </source>
</evidence>
<evidence type="ECO:0000256" key="1">
    <source>
        <dbReference type="ARBA" id="ARBA00004651"/>
    </source>
</evidence>
<feature type="transmembrane region" description="Helical" evidence="6">
    <location>
        <begin position="363"/>
        <end position="386"/>
    </location>
</feature>
<feature type="transmembrane region" description="Helical" evidence="6">
    <location>
        <begin position="148"/>
        <end position="169"/>
    </location>
</feature>
<evidence type="ECO:0000256" key="2">
    <source>
        <dbReference type="ARBA" id="ARBA00022475"/>
    </source>
</evidence>
<feature type="transmembrane region" description="Helical" evidence="6">
    <location>
        <begin position="56"/>
        <end position="76"/>
    </location>
</feature>
<reference evidence="7" key="1">
    <citation type="submission" date="2006-12" db="EMBL/GenBank/DDBJ databases">
        <title>Complete sequence of Mycobacterium vanbaalenii PYR-1.</title>
        <authorList>
            <consortium name="US DOE Joint Genome Institute"/>
            <person name="Copeland A."/>
            <person name="Lucas S."/>
            <person name="Lapidus A."/>
            <person name="Barry K."/>
            <person name="Detter J.C."/>
            <person name="Glavina del Rio T."/>
            <person name="Hammon N."/>
            <person name="Israni S."/>
            <person name="Dalin E."/>
            <person name="Tice H."/>
            <person name="Pitluck S."/>
            <person name="Singan V."/>
            <person name="Schmutz J."/>
            <person name="Larimer F."/>
            <person name="Land M."/>
            <person name="Hauser L."/>
            <person name="Kyrpides N."/>
            <person name="Anderson I.J."/>
            <person name="Miller C."/>
            <person name="Richardson P."/>
        </authorList>
    </citation>
    <scope>NUCLEOTIDE SEQUENCE [LARGE SCALE GENOMIC DNA]</scope>
    <source>
        <strain evidence="7">PYR-1</strain>
    </source>
</reference>
<keyword evidence="8" id="KW-1185">Reference proteome</keyword>
<keyword evidence="5 6" id="KW-0472">Membrane</keyword>
<keyword evidence="4 6" id="KW-1133">Transmembrane helix</keyword>
<dbReference type="KEGG" id="mva:Mvan_1698"/>
<keyword evidence="2" id="KW-1003">Cell membrane</keyword>
<organism evidence="7 8">
    <name type="scientific">Mycolicibacterium vanbaalenii (strain DSM 7251 / JCM 13017 / BCRC 16820 / KCTC 9966 / NRRL B-24157 / PYR-1)</name>
    <name type="common">Mycobacterium vanbaalenii</name>
    <dbReference type="NCBI Taxonomy" id="350058"/>
    <lineage>
        <taxon>Bacteria</taxon>
        <taxon>Bacillati</taxon>
        <taxon>Actinomycetota</taxon>
        <taxon>Actinomycetes</taxon>
        <taxon>Mycobacteriales</taxon>
        <taxon>Mycobacteriaceae</taxon>
        <taxon>Mycolicibacterium</taxon>
    </lineage>
</organism>
<feature type="transmembrane region" description="Helical" evidence="6">
    <location>
        <begin position="330"/>
        <end position="351"/>
    </location>
</feature>
<protein>
    <recommendedName>
        <fullName evidence="9">Polysaccharide biosynthesis protein C-terminal domain-containing protein</fullName>
    </recommendedName>
</protein>
<name>A1T5S4_MYCVP</name>
<gene>
    <name evidence="7" type="ordered locus">Mvan_1698</name>
</gene>
<dbReference type="RefSeq" id="WP_011778944.1">
    <property type="nucleotide sequence ID" value="NC_008726.1"/>
</dbReference>
<feature type="transmembrane region" description="Helical" evidence="6">
    <location>
        <begin position="88"/>
        <end position="110"/>
    </location>
</feature>
<evidence type="ECO:0000256" key="3">
    <source>
        <dbReference type="ARBA" id="ARBA00022692"/>
    </source>
</evidence>
<dbReference type="InterPro" id="IPR050833">
    <property type="entry name" value="Poly_Biosynth_Transport"/>
</dbReference>
<accession>A1T5S4</accession>
<evidence type="ECO:0000256" key="5">
    <source>
        <dbReference type="ARBA" id="ARBA00023136"/>
    </source>
</evidence>
<proteinExistence type="predicted"/>
<evidence type="ECO:0000313" key="7">
    <source>
        <dbReference type="EMBL" id="ABM12524.1"/>
    </source>
</evidence>
<comment type="subcellular location">
    <subcellularLocation>
        <location evidence="1">Cell membrane</location>
        <topology evidence="1">Multi-pass membrane protein</topology>
    </subcellularLocation>
</comment>
<feature type="transmembrane region" description="Helical" evidence="6">
    <location>
        <begin position="392"/>
        <end position="410"/>
    </location>
</feature>
<feature type="transmembrane region" description="Helical" evidence="6">
    <location>
        <begin position="175"/>
        <end position="199"/>
    </location>
</feature>
<dbReference type="HOGENOM" id="CLU_634417_0_0_11"/>
<evidence type="ECO:0000256" key="4">
    <source>
        <dbReference type="ARBA" id="ARBA00022989"/>
    </source>
</evidence>
<evidence type="ECO:0000313" key="8">
    <source>
        <dbReference type="Proteomes" id="UP000009159"/>
    </source>
</evidence>
<dbReference type="eggNOG" id="ENOG5032YBJ">
    <property type="taxonomic scope" value="Bacteria"/>
</dbReference>
<feature type="transmembrane region" description="Helical" evidence="6">
    <location>
        <begin position="243"/>
        <end position="259"/>
    </location>
</feature>
<dbReference type="AlphaFoldDB" id="A1T5S4"/>
<dbReference type="PANTHER" id="PTHR30250:SF26">
    <property type="entry name" value="PSMA PROTEIN"/>
    <property type="match status" value="1"/>
</dbReference>
<sequence length="413" mass="44251">MAELSSRPKYRRAMNLIGLLAGFGLGQGSLFAVQTWLLATGEIAYMGRFAIINTMILLAYQAIDLGGLVILARHVATEDHAGRDIPTLFWSFSAVRIIIALALTMMGLIWLAVNPTSFDSNYTAMAIPGLILLALSPGGILDGHNMSGWTGATWALPFVASAIALPLGLEMSSRGAGMLLGGALSLGAILAVAVQYGLLRRQGLTVPYRRPKAVVMREGGHEALLYLVGWLPGQLFFRGQVGIAAALLGPNAAALFIYAKQIIMIATRFLVFARRVEYPDLVKQLAERQHLLRKVISIQKISLSMGVLGMVSFAIFGLLMNLAFPLKMHGAGIVIATFSPIILTTSVYATFMQACYAVNRTHTSAWASIVVNVIGLGLLFALVPFIGMTGLALAEGICHTVGIILLIFALRRA</sequence>
<feature type="transmembrane region" description="Helical" evidence="6">
    <location>
        <begin position="301"/>
        <end position="324"/>
    </location>
</feature>
<evidence type="ECO:0000256" key="6">
    <source>
        <dbReference type="SAM" id="Phobius"/>
    </source>
</evidence>
<keyword evidence="3 6" id="KW-0812">Transmembrane</keyword>
<dbReference type="EMBL" id="CP000511">
    <property type="protein sequence ID" value="ABM12524.1"/>
    <property type="molecule type" value="Genomic_DNA"/>
</dbReference>
<dbReference type="PANTHER" id="PTHR30250">
    <property type="entry name" value="PST FAMILY PREDICTED COLANIC ACID TRANSPORTER"/>
    <property type="match status" value="1"/>
</dbReference>
<dbReference type="Proteomes" id="UP000009159">
    <property type="component" value="Chromosome"/>
</dbReference>
<dbReference type="GO" id="GO:0005886">
    <property type="term" value="C:plasma membrane"/>
    <property type="evidence" value="ECO:0007669"/>
    <property type="project" value="UniProtKB-SubCell"/>
</dbReference>